<dbReference type="PANTHER" id="PTHR47354:SF8">
    <property type="entry name" value="1,2-PHENYLACETYL-COA EPOXIDASE, SUBUNIT E"/>
    <property type="match status" value="1"/>
</dbReference>
<dbReference type="InterPro" id="IPR017938">
    <property type="entry name" value="Riboflavin_synthase-like_b-brl"/>
</dbReference>
<dbReference type="InterPro" id="IPR013112">
    <property type="entry name" value="FAD-bd_8"/>
</dbReference>
<dbReference type="Gene3D" id="3.40.50.80">
    <property type="entry name" value="Nucleotide-binding domain of ferredoxin-NADP reductase (FNR) module"/>
    <property type="match status" value="1"/>
</dbReference>
<dbReference type="GO" id="GO:0051537">
    <property type="term" value="F:2 iron, 2 sulfur cluster binding"/>
    <property type="evidence" value="ECO:0007669"/>
    <property type="project" value="UniProtKB-KW"/>
</dbReference>
<evidence type="ECO:0000256" key="12">
    <source>
        <dbReference type="ARBA" id="ARBA00023136"/>
    </source>
</evidence>
<dbReference type="GO" id="GO:0046872">
    <property type="term" value="F:metal ion binding"/>
    <property type="evidence" value="ECO:0007669"/>
    <property type="project" value="UniProtKB-KW"/>
</dbReference>
<comment type="caution">
    <text evidence="15">The sequence shown here is derived from an EMBL/GenBank/DDBJ whole genome shotgun (WGS) entry which is preliminary data.</text>
</comment>
<evidence type="ECO:0000256" key="9">
    <source>
        <dbReference type="ARBA" id="ARBA00023002"/>
    </source>
</evidence>
<evidence type="ECO:0000256" key="10">
    <source>
        <dbReference type="ARBA" id="ARBA00023004"/>
    </source>
</evidence>
<dbReference type="InterPro" id="IPR050415">
    <property type="entry name" value="MRET"/>
</dbReference>
<dbReference type="InterPro" id="IPR017927">
    <property type="entry name" value="FAD-bd_FR_type"/>
</dbReference>
<dbReference type="Gene3D" id="2.40.30.10">
    <property type="entry name" value="Translation factors"/>
    <property type="match status" value="1"/>
</dbReference>
<dbReference type="SUPFAM" id="SSF63380">
    <property type="entry name" value="Riboflavin synthase domain-like"/>
    <property type="match status" value="1"/>
</dbReference>
<sequence>MKMKPRKLIAWTAIYIVLALLPLLITWGMRAKYPLESRSMSFEIGVACGLLGLGVLGLQCIVSGRHAWFAEGAGQDNLLQFHRQMGLFAWLLILAHPILIFLGDSTLIDYLSVSNEPLRALGLYFMLAAVTVLIVTSLWRVQLGLQYEWWRIIHSVLAFTLILAALSHALLVNYFTGNPLVQGSLILFVTLCLGFVLETRIFRPLRMRRRRWIIADNQTVPGPSSQLTLSAVGHNGLAFKPGQYAWFTVGNSPFSLQQHPFSLHSDPNNPEWLQITAQHQGDFTNSLSEERRGTPVWIEGPYGVLTRDPETTQPAIFFAGGIGITPILSILKACKSENNFARMTLIYANIDRDSILFLDEINDLERSLNLEVIHVLENPPTGWDGETGRIDEEFMNRHFDTWPKGSDYYICGPTPLMDVVEKALRSRGIPIKNIHSERFEFV</sequence>
<dbReference type="AlphaFoldDB" id="A0A432WES4"/>
<dbReference type="CDD" id="cd06198">
    <property type="entry name" value="FNR_like_3"/>
    <property type="match status" value="1"/>
</dbReference>
<evidence type="ECO:0000256" key="11">
    <source>
        <dbReference type="ARBA" id="ARBA00023014"/>
    </source>
</evidence>
<keyword evidence="7" id="KW-0274">FAD</keyword>
<feature type="transmembrane region" description="Helical" evidence="13">
    <location>
        <begin position="123"/>
        <end position="141"/>
    </location>
</feature>
<evidence type="ECO:0000256" key="1">
    <source>
        <dbReference type="ARBA" id="ARBA00001974"/>
    </source>
</evidence>
<evidence type="ECO:0000256" key="3">
    <source>
        <dbReference type="ARBA" id="ARBA00022630"/>
    </source>
</evidence>
<evidence type="ECO:0000259" key="14">
    <source>
        <dbReference type="PROSITE" id="PS51384"/>
    </source>
</evidence>
<dbReference type="GO" id="GO:0050660">
    <property type="term" value="F:flavin adenine dinucleotide binding"/>
    <property type="evidence" value="ECO:0007669"/>
    <property type="project" value="TreeGrafter"/>
</dbReference>
<dbReference type="PANTHER" id="PTHR47354">
    <property type="entry name" value="NADH OXIDOREDUCTASE HCR"/>
    <property type="match status" value="1"/>
</dbReference>
<dbReference type="Pfam" id="PF08022">
    <property type="entry name" value="FAD_binding_8"/>
    <property type="match status" value="1"/>
</dbReference>
<dbReference type="Proteomes" id="UP000288405">
    <property type="component" value="Unassembled WGS sequence"/>
</dbReference>
<gene>
    <name evidence="15" type="ORF">CWE11_08430</name>
</gene>
<comment type="subcellular location">
    <subcellularLocation>
        <location evidence="2">Membrane</location>
        <topology evidence="2">Multi-pass membrane protein</topology>
    </subcellularLocation>
</comment>
<keyword evidence="5" id="KW-0001">2Fe-2S</keyword>
<protein>
    <recommendedName>
        <fullName evidence="14">FAD-binding FR-type domain-containing protein</fullName>
    </recommendedName>
</protein>
<dbReference type="InterPro" id="IPR039261">
    <property type="entry name" value="FNR_nucleotide-bd"/>
</dbReference>
<dbReference type="SUPFAM" id="SSF52343">
    <property type="entry name" value="Ferredoxin reductase-like, C-terminal NADP-linked domain"/>
    <property type="match status" value="1"/>
</dbReference>
<feature type="transmembrane region" description="Helical" evidence="13">
    <location>
        <begin position="153"/>
        <end position="175"/>
    </location>
</feature>
<feature type="domain" description="FAD-binding FR-type" evidence="14">
    <location>
        <begin position="200"/>
        <end position="308"/>
    </location>
</feature>
<evidence type="ECO:0000256" key="5">
    <source>
        <dbReference type="ARBA" id="ARBA00022714"/>
    </source>
</evidence>
<feature type="transmembrane region" description="Helical" evidence="13">
    <location>
        <begin position="85"/>
        <end position="103"/>
    </location>
</feature>
<keyword evidence="3" id="KW-0285">Flavoprotein</keyword>
<name>A0A432WES4_9GAMM</name>
<dbReference type="GO" id="GO:0016491">
    <property type="term" value="F:oxidoreductase activity"/>
    <property type="evidence" value="ECO:0007669"/>
    <property type="project" value="UniProtKB-KW"/>
</dbReference>
<evidence type="ECO:0000256" key="6">
    <source>
        <dbReference type="ARBA" id="ARBA00022723"/>
    </source>
</evidence>
<feature type="transmembrane region" description="Helical" evidence="13">
    <location>
        <begin position="9"/>
        <end position="29"/>
    </location>
</feature>
<organism evidence="15 16">
    <name type="scientific">Aliidiomarina sanyensis</name>
    <dbReference type="NCBI Taxonomy" id="1249555"/>
    <lineage>
        <taxon>Bacteria</taxon>
        <taxon>Pseudomonadati</taxon>
        <taxon>Pseudomonadota</taxon>
        <taxon>Gammaproteobacteria</taxon>
        <taxon>Alteromonadales</taxon>
        <taxon>Idiomarinaceae</taxon>
        <taxon>Aliidiomarina</taxon>
    </lineage>
</organism>
<evidence type="ECO:0000256" key="13">
    <source>
        <dbReference type="SAM" id="Phobius"/>
    </source>
</evidence>
<proteinExistence type="predicted"/>
<accession>A0A432WES4</accession>
<dbReference type="PROSITE" id="PS51384">
    <property type="entry name" value="FAD_FR"/>
    <property type="match status" value="1"/>
</dbReference>
<evidence type="ECO:0000313" key="16">
    <source>
        <dbReference type="Proteomes" id="UP000288405"/>
    </source>
</evidence>
<dbReference type="PRINTS" id="PR00410">
    <property type="entry name" value="PHEHYDRXLASE"/>
</dbReference>
<evidence type="ECO:0000256" key="8">
    <source>
        <dbReference type="ARBA" id="ARBA00022989"/>
    </source>
</evidence>
<evidence type="ECO:0000313" key="15">
    <source>
        <dbReference type="EMBL" id="RUO31362.1"/>
    </source>
</evidence>
<dbReference type="GO" id="GO:0016020">
    <property type="term" value="C:membrane"/>
    <property type="evidence" value="ECO:0007669"/>
    <property type="project" value="UniProtKB-SubCell"/>
</dbReference>
<keyword evidence="9" id="KW-0560">Oxidoreductase</keyword>
<dbReference type="Pfam" id="PF01794">
    <property type="entry name" value="Ferric_reduct"/>
    <property type="match status" value="1"/>
</dbReference>
<feature type="transmembrane region" description="Helical" evidence="13">
    <location>
        <begin position="44"/>
        <end position="64"/>
    </location>
</feature>
<keyword evidence="10" id="KW-0408">Iron</keyword>
<dbReference type="InterPro" id="IPR001433">
    <property type="entry name" value="OxRdtase_FAD/NAD-bd"/>
</dbReference>
<evidence type="ECO:0000256" key="2">
    <source>
        <dbReference type="ARBA" id="ARBA00004141"/>
    </source>
</evidence>
<evidence type="ECO:0000256" key="7">
    <source>
        <dbReference type="ARBA" id="ARBA00022827"/>
    </source>
</evidence>
<dbReference type="EMBL" id="PIPM01000008">
    <property type="protein sequence ID" value="RUO31362.1"/>
    <property type="molecule type" value="Genomic_DNA"/>
</dbReference>
<keyword evidence="8 13" id="KW-1133">Transmembrane helix</keyword>
<keyword evidence="11" id="KW-0411">Iron-sulfur</keyword>
<keyword evidence="4 13" id="KW-0812">Transmembrane</keyword>
<reference evidence="15 16" key="1">
    <citation type="journal article" date="2011" name="Front. Microbiol.">
        <title>Genomic signatures of strain selection and enhancement in Bacillus atrophaeus var. globigii, a historical biowarfare simulant.</title>
        <authorList>
            <person name="Gibbons H.S."/>
            <person name="Broomall S.M."/>
            <person name="McNew L.A."/>
            <person name="Daligault H."/>
            <person name="Chapman C."/>
            <person name="Bruce D."/>
            <person name="Karavis M."/>
            <person name="Krepps M."/>
            <person name="McGregor P.A."/>
            <person name="Hong C."/>
            <person name="Park K.H."/>
            <person name="Akmal A."/>
            <person name="Feldman A."/>
            <person name="Lin J.S."/>
            <person name="Chang W.E."/>
            <person name="Higgs B.W."/>
            <person name="Demirev P."/>
            <person name="Lindquist J."/>
            <person name="Liem A."/>
            <person name="Fochler E."/>
            <person name="Read T.D."/>
            <person name="Tapia R."/>
            <person name="Johnson S."/>
            <person name="Bishop-Lilly K.A."/>
            <person name="Detter C."/>
            <person name="Han C."/>
            <person name="Sozhamannan S."/>
            <person name="Rosenzweig C.N."/>
            <person name="Skowronski E.W."/>
        </authorList>
    </citation>
    <scope>NUCLEOTIDE SEQUENCE [LARGE SCALE GENOMIC DNA]</scope>
    <source>
        <strain evidence="15 16">GYP-17</strain>
    </source>
</reference>
<keyword evidence="6" id="KW-0479">Metal-binding</keyword>
<feature type="transmembrane region" description="Helical" evidence="13">
    <location>
        <begin position="181"/>
        <end position="202"/>
    </location>
</feature>
<comment type="cofactor">
    <cofactor evidence="1">
        <name>FAD</name>
        <dbReference type="ChEBI" id="CHEBI:57692"/>
    </cofactor>
</comment>
<keyword evidence="16" id="KW-1185">Reference proteome</keyword>
<dbReference type="Pfam" id="PF00175">
    <property type="entry name" value="NAD_binding_1"/>
    <property type="match status" value="1"/>
</dbReference>
<dbReference type="OrthoDB" id="9796486at2"/>
<keyword evidence="12 13" id="KW-0472">Membrane</keyword>
<dbReference type="RefSeq" id="WP_126777181.1">
    <property type="nucleotide sequence ID" value="NZ_PIPM01000008.1"/>
</dbReference>
<evidence type="ECO:0000256" key="4">
    <source>
        <dbReference type="ARBA" id="ARBA00022692"/>
    </source>
</evidence>
<dbReference type="InterPro" id="IPR013130">
    <property type="entry name" value="Fe3_Rdtase_TM_dom"/>
</dbReference>